<organism evidence="7 8">
    <name type="scientific">Thermotoga petrophila (strain ATCC BAA-488 / DSM 13995 / JCM 10881 / RKU-1)</name>
    <dbReference type="NCBI Taxonomy" id="390874"/>
    <lineage>
        <taxon>Bacteria</taxon>
        <taxon>Thermotogati</taxon>
        <taxon>Thermotogota</taxon>
        <taxon>Thermotogae</taxon>
        <taxon>Thermotogales</taxon>
        <taxon>Thermotogaceae</taxon>
        <taxon>Thermotoga</taxon>
    </lineage>
</organism>
<evidence type="ECO:0000256" key="2">
    <source>
        <dbReference type="ARBA" id="ARBA00022485"/>
    </source>
</evidence>
<dbReference type="EMBL" id="CP000702">
    <property type="protein sequence ID" value="ABQ46716.1"/>
    <property type="molecule type" value="Genomic_DNA"/>
</dbReference>
<evidence type="ECO:0000256" key="5">
    <source>
        <dbReference type="ARBA" id="ARBA00023014"/>
    </source>
</evidence>
<evidence type="ECO:0000313" key="7">
    <source>
        <dbReference type="EMBL" id="ABQ46716.1"/>
    </source>
</evidence>
<dbReference type="InterPro" id="IPR001949">
    <property type="entry name" value="NADH-UbQ_OxRdtase_51kDa_CS"/>
</dbReference>
<dbReference type="GO" id="GO:0010181">
    <property type="term" value="F:FMN binding"/>
    <property type="evidence" value="ECO:0007669"/>
    <property type="project" value="InterPro"/>
</dbReference>
<accession>A5IKJ3</accession>
<dbReference type="Gene3D" id="3.40.30.10">
    <property type="entry name" value="Glutaredoxin"/>
    <property type="match status" value="1"/>
</dbReference>
<dbReference type="NCBIfam" id="NF010120">
    <property type="entry name" value="PRK13596.1"/>
    <property type="match status" value="1"/>
</dbReference>
<evidence type="ECO:0000313" key="8">
    <source>
        <dbReference type="Proteomes" id="UP000006558"/>
    </source>
</evidence>
<sequence>MKPITVLVSVDSNSVLMGARHFLNYFRDLVKEHNLEDTVDVLETGSMGIYPEGVIVSVLPDGVFYVVRNELDVKRIFEEHILKGRRVFDLEVPESQIKGTVEVEKVAEETRIVLKNVGEIDPTRIEEYIARDGYFALAKALQMEPGEVIEEIKRSGLRGRGGAGFPTGLKWEFTYKASADQKYVLCNADEGEPGTFKDRLIMEGDPHSLIEGMIIAGYAVGATKGYIYIRGEYHSSIEILKKAVEQAYEYGFLGENILGSGFNFDLKIRLGAGAYVAGEETALIESIEGKPARPRLKPPYPPTFGLFGKPTVVNNVETFVNVPRIIMNGAEWFKKFGTESSPGTKVFSLVGNVVRKGIVEVPMGVTVRDLIFKFGGGIEGGRKLKVVQTGGSAGTFIGPDKLDVPLDFDSYAKYGVSLGSGVILVADETHCVVDLALTVMRFFEHESCGKCTPCREGTRMIVNILERISRGEGKKEDLDTLREIARNAGETSFCGLGQSIPVPLLSIVDNFEEEFRAHISADKCPVGVCEFKKKKEKKKIGVRKP</sequence>
<protein>
    <submittedName>
        <fullName evidence="7">NADH dehydrogenase (Quinone)</fullName>
        <ecNumber evidence="7">1.6.99.5</ecNumber>
    </submittedName>
</protein>
<dbReference type="GO" id="GO:0051539">
    <property type="term" value="F:4 iron, 4 sulfur cluster binding"/>
    <property type="evidence" value="ECO:0007669"/>
    <property type="project" value="UniProtKB-KW"/>
</dbReference>
<dbReference type="Gene3D" id="1.20.1440.230">
    <property type="entry name" value="NADH-ubiquinone oxidoreductase 51kDa subunit, iron-sulphur binding domain"/>
    <property type="match status" value="1"/>
</dbReference>
<dbReference type="SUPFAM" id="SSF140490">
    <property type="entry name" value="Nqo1C-terminal domain-like"/>
    <property type="match status" value="1"/>
</dbReference>
<dbReference type="FunFam" id="3.40.50.11540:FF:000001">
    <property type="entry name" value="NADH dehydrogenase [ubiquinone] flavoprotein 1, mitochondrial"/>
    <property type="match status" value="1"/>
</dbReference>
<dbReference type="InterPro" id="IPR011538">
    <property type="entry name" value="Nuo51_FMN-bd"/>
</dbReference>
<dbReference type="KEGG" id="tpt:Tpet_0696"/>
<keyword evidence="5" id="KW-0411">Iron-sulfur</keyword>
<reference evidence="8" key="1">
    <citation type="submission" date="2007-05" db="EMBL/GenBank/DDBJ databases">
        <title>Complete sequence of Thermotoga petrophila RKU-1.</title>
        <authorList>
            <consortium name="US DOE Joint Genome Institute"/>
            <person name="Copeland A."/>
            <person name="Lucas S."/>
            <person name="Lapidus A."/>
            <person name="Barry K."/>
            <person name="Glavina del Rio T."/>
            <person name="Dalin E."/>
            <person name="Tice H."/>
            <person name="Pitluck S."/>
            <person name="Sims D."/>
            <person name="Brettin T."/>
            <person name="Bruce D."/>
            <person name="Detter J.C."/>
            <person name="Han C."/>
            <person name="Tapia R."/>
            <person name="Schmutz J."/>
            <person name="Larimer F."/>
            <person name="Land M."/>
            <person name="Hauser L."/>
            <person name="Kyrpides N."/>
            <person name="Mikhailova N."/>
            <person name="Nelson K."/>
            <person name="Gogarten J.P."/>
            <person name="Noll K."/>
            <person name="Richardson P."/>
        </authorList>
    </citation>
    <scope>NUCLEOTIDE SEQUENCE [LARGE SCALE GENOMIC DNA]</scope>
    <source>
        <strain evidence="8">ATCC BAA-488 / DSM 13995 / JCM 10881 / RKU-1</strain>
    </source>
</reference>
<evidence type="ECO:0000256" key="4">
    <source>
        <dbReference type="ARBA" id="ARBA00023004"/>
    </source>
</evidence>
<dbReference type="STRING" id="390874.Tpet_0696"/>
<dbReference type="AlphaFoldDB" id="A5IKJ3"/>
<keyword evidence="7" id="KW-0560">Oxidoreductase</keyword>
<evidence type="ECO:0000256" key="1">
    <source>
        <dbReference type="ARBA" id="ARBA00007523"/>
    </source>
</evidence>
<proteinExistence type="inferred from homology"/>
<gene>
    <name evidence="7" type="ordered locus">Tpet_0696</name>
</gene>
<comment type="similarity">
    <text evidence="1">Belongs to the complex I 51 kDa subunit family.</text>
</comment>
<dbReference type="GO" id="GO:0046872">
    <property type="term" value="F:metal ion binding"/>
    <property type="evidence" value="ECO:0007669"/>
    <property type="project" value="UniProtKB-KW"/>
</dbReference>
<dbReference type="Gene3D" id="6.10.250.1450">
    <property type="match status" value="1"/>
</dbReference>
<dbReference type="Pfam" id="PF10589">
    <property type="entry name" value="NADH_4Fe-4S"/>
    <property type="match status" value="1"/>
</dbReference>
<dbReference type="GO" id="GO:0008137">
    <property type="term" value="F:NADH dehydrogenase (ubiquinone) activity"/>
    <property type="evidence" value="ECO:0007669"/>
    <property type="project" value="InterPro"/>
</dbReference>
<keyword evidence="3" id="KW-0479">Metal-binding</keyword>
<dbReference type="InterPro" id="IPR019575">
    <property type="entry name" value="Nuop51_4Fe4S-bd"/>
</dbReference>
<dbReference type="eggNOG" id="COG1894">
    <property type="taxonomic scope" value="Bacteria"/>
</dbReference>
<dbReference type="SMART" id="SM00928">
    <property type="entry name" value="NADH_4Fe-4S"/>
    <property type="match status" value="1"/>
</dbReference>
<dbReference type="Pfam" id="PF01512">
    <property type="entry name" value="Complex1_51K"/>
    <property type="match status" value="1"/>
</dbReference>
<keyword evidence="2" id="KW-0004">4Fe-4S</keyword>
<evidence type="ECO:0000256" key="3">
    <source>
        <dbReference type="ARBA" id="ARBA00022723"/>
    </source>
</evidence>
<name>A5IKJ3_THEP1</name>
<dbReference type="SUPFAM" id="SSF52833">
    <property type="entry name" value="Thioredoxin-like"/>
    <property type="match status" value="1"/>
</dbReference>
<dbReference type="InterPro" id="IPR036249">
    <property type="entry name" value="Thioredoxin-like_sf"/>
</dbReference>
<dbReference type="PROSITE" id="PS00645">
    <property type="entry name" value="COMPLEX1_51K_2"/>
    <property type="match status" value="1"/>
</dbReference>
<dbReference type="Gene3D" id="3.40.50.11540">
    <property type="entry name" value="NADH-ubiquinone oxidoreductase 51kDa subunit"/>
    <property type="match status" value="1"/>
</dbReference>
<dbReference type="FunFam" id="1.20.1440.230:FF:000001">
    <property type="entry name" value="Mitochondrial NADH dehydrogenase flavoprotein 1"/>
    <property type="match status" value="1"/>
</dbReference>
<reference evidence="7 8" key="2">
    <citation type="journal article" date="2009" name="Proc. Natl. Acad. Sci. U.S.A.">
        <title>On the chimeric nature, thermophilic origin, and phylogenetic placement of the Thermotogales.</title>
        <authorList>
            <person name="Zhaxybayeva O."/>
            <person name="Swithers K.S."/>
            <person name="Lapierre P."/>
            <person name="Fournier G.P."/>
            <person name="Bickhart D.M."/>
            <person name="DeBoy R.T."/>
            <person name="Nelson K.E."/>
            <person name="Nesbo C.L."/>
            <person name="Doolittle W.F."/>
            <person name="Gogarten J.P."/>
            <person name="Noll K.M."/>
        </authorList>
    </citation>
    <scope>NUCLEOTIDE SEQUENCE [LARGE SCALE GENOMIC DNA]</scope>
    <source>
        <strain evidence="8">ATCC BAA-488 / DSM 13995 / JCM 10881 / RKU-1</strain>
    </source>
</reference>
<dbReference type="PANTHER" id="PTHR43578:SF3">
    <property type="entry name" value="NADH-QUINONE OXIDOREDUCTASE SUBUNIT F"/>
    <property type="match status" value="1"/>
</dbReference>
<dbReference type="CDD" id="cd02980">
    <property type="entry name" value="TRX_Fd_family"/>
    <property type="match status" value="1"/>
</dbReference>
<dbReference type="RefSeq" id="WP_011943300.1">
    <property type="nucleotide sequence ID" value="NC_009486.1"/>
</dbReference>
<keyword evidence="4" id="KW-0408">Iron</keyword>
<dbReference type="InterPro" id="IPR037207">
    <property type="entry name" value="Nuop51_4Fe4S-bd_sf"/>
</dbReference>
<dbReference type="SUPFAM" id="SSF142984">
    <property type="entry name" value="Nqo1 middle domain-like"/>
    <property type="match status" value="1"/>
</dbReference>
<dbReference type="Proteomes" id="UP000006558">
    <property type="component" value="Chromosome"/>
</dbReference>
<dbReference type="HOGENOM" id="CLU_014881_3_2_0"/>
<dbReference type="SUPFAM" id="SSF142019">
    <property type="entry name" value="Nqo1 FMN-binding domain-like"/>
    <property type="match status" value="1"/>
</dbReference>
<dbReference type="InterPro" id="IPR037225">
    <property type="entry name" value="Nuo51_FMN-bd_sf"/>
</dbReference>
<dbReference type="GO" id="GO:0016491">
    <property type="term" value="F:oxidoreductase activity"/>
    <property type="evidence" value="ECO:0007669"/>
    <property type="project" value="UniProtKB-KW"/>
</dbReference>
<feature type="domain" description="NADH-ubiquinone oxidoreductase 51kDa subunit iron-sulphur binding" evidence="6">
    <location>
        <begin position="433"/>
        <end position="478"/>
    </location>
</feature>
<dbReference type="Gene3D" id="3.10.20.600">
    <property type="match status" value="1"/>
</dbReference>
<dbReference type="PANTHER" id="PTHR43578">
    <property type="entry name" value="NADH-QUINONE OXIDOREDUCTASE SUBUNIT F"/>
    <property type="match status" value="1"/>
</dbReference>
<dbReference type="EC" id="1.6.99.5" evidence="7"/>
<evidence type="ECO:0000259" key="6">
    <source>
        <dbReference type="SMART" id="SM00928"/>
    </source>
</evidence>